<dbReference type="SMART" id="SM00895">
    <property type="entry name" value="FCD"/>
    <property type="match status" value="1"/>
</dbReference>
<dbReference type="InterPro" id="IPR008920">
    <property type="entry name" value="TF_FadR/GntR_C"/>
</dbReference>
<protein>
    <submittedName>
        <fullName evidence="5">Transcriptional regulator</fullName>
    </submittedName>
</protein>
<evidence type="ECO:0000313" key="6">
    <source>
        <dbReference type="Proteomes" id="UP000003947"/>
    </source>
</evidence>
<dbReference type="Gene3D" id="1.20.120.530">
    <property type="entry name" value="GntR ligand-binding domain-like"/>
    <property type="match status" value="1"/>
</dbReference>
<dbReference type="eggNOG" id="COG1802">
    <property type="taxonomic scope" value="Bacteria"/>
</dbReference>
<reference evidence="5 6" key="1">
    <citation type="submission" date="2012-02" db="EMBL/GenBank/DDBJ databases">
        <title>Improved High-Quality Draft sequence of Microvirga sp. WSM3557.</title>
        <authorList>
            <consortium name="US DOE Joint Genome Institute"/>
            <person name="Lucas S."/>
            <person name="Han J."/>
            <person name="Lapidus A."/>
            <person name="Cheng J.-F."/>
            <person name="Goodwin L."/>
            <person name="Pitluck S."/>
            <person name="Peters L."/>
            <person name="Zhang X."/>
            <person name="Detter J.C."/>
            <person name="Han C."/>
            <person name="Tapia R."/>
            <person name="Land M."/>
            <person name="Hauser L."/>
            <person name="Kyrpides N."/>
            <person name="Ivanova N."/>
            <person name="Pagani I."/>
            <person name="Brau L."/>
            <person name="Yates R."/>
            <person name="O'Hara G."/>
            <person name="Rui T."/>
            <person name="Howieson J."/>
            <person name="Reeve W."/>
            <person name="Woyke T."/>
        </authorList>
    </citation>
    <scope>NUCLEOTIDE SEQUENCE [LARGE SCALE GENOMIC DNA]</scope>
    <source>
        <strain evidence="5 6">WSM3557</strain>
    </source>
</reference>
<evidence type="ECO:0000313" key="5">
    <source>
        <dbReference type="EMBL" id="EIM28763.1"/>
    </source>
</evidence>
<dbReference type="GO" id="GO:0003700">
    <property type="term" value="F:DNA-binding transcription factor activity"/>
    <property type="evidence" value="ECO:0007669"/>
    <property type="project" value="InterPro"/>
</dbReference>
<evidence type="ECO:0000256" key="3">
    <source>
        <dbReference type="ARBA" id="ARBA00023163"/>
    </source>
</evidence>
<name>I4YXS1_9HYPH</name>
<keyword evidence="6" id="KW-1185">Reference proteome</keyword>
<dbReference type="PANTHER" id="PTHR43537:SF49">
    <property type="entry name" value="TRANSCRIPTIONAL REGULATORY PROTEIN"/>
    <property type="match status" value="1"/>
</dbReference>
<dbReference type="STRING" id="864069.MicloDRAFT_00024070"/>
<evidence type="ECO:0000256" key="2">
    <source>
        <dbReference type="ARBA" id="ARBA00023125"/>
    </source>
</evidence>
<evidence type="ECO:0000259" key="4">
    <source>
        <dbReference type="PROSITE" id="PS50949"/>
    </source>
</evidence>
<dbReference type="PANTHER" id="PTHR43537">
    <property type="entry name" value="TRANSCRIPTIONAL REGULATOR, GNTR FAMILY"/>
    <property type="match status" value="1"/>
</dbReference>
<dbReference type="InterPro" id="IPR036390">
    <property type="entry name" value="WH_DNA-bd_sf"/>
</dbReference>
<dbReference type="EMBL" id="JH660642">
    <property type="protein sequence ID" value="EIM28763.1"/>
    <property type="molecule type" value="Genomic_DNA"/>
</dbReference>
<dbReference type="SUPFAM" id="SSF48008">
    <property type="entry name" value="GntR ligand-binding domain-like"/>
    <property type="match status" value="1"/>
</dbReference>
<dbReference type="AlphaFoldDB" id="I4YXS1"/>
<keyword evidence="1" id="KW-0805">Transcription regulation</keyword>
<dbReference type="InterPro" id="IPR000524">
    <property type="entry name" value="Tscrpt_reg_HTH_GntR"/>
</dbReference>
<dbReference type="HOGENOM" id="CLU_017584_5_1_5"/>
<dbReference type="Gene3D" id="1.10.10.10">
    <property type="entry name" value="Winged helix-like DNA-binding domain superfamily/Winged helix DNA-binding domain"/>
    <property type="match status" value="1"/>
</dbReference>
<dbReference type="InterPro" id="IPR011711">
    <property type="entry name" value="GntR_C"/>
</dbReference>
<dbReference type="CDD" id="cd07377">
    <property type="entry name" value="WHTH_GntR"/>
    <property type="match status" value="1"/>
</dbReference>
<sequence length="219" mass="24478">MKKNVATQLRDAIENEILTSVLRPGERLDEASLARRFGVSRTPVREALAQLDSVGLVEIRPNRGAIVAQVGAEQLVQMFEVMAELEAMAGRLAARRCTSADRKAIEAAHDECRAAAERGDTDAYYYENERFHQAIYAASRNGFLLDQCLTLQRRLRPYRRLQLRAVNRMKTSLAEHERIVDAIFNGDGAQAEQALKSHIIIQGERFEDLIAALAEQSAA</sequence>
<dbReference type="Proteomes" id="UP000003947">
    <property type="component" value="Unassembled WGS sequence"/>
</dbReference>
<dbReference type="Pfam" id="PF07729">
    <property type="entry name" value="FCD"/>
    <property type="match status" value="1"/>
</dbReference>
<gene>
    <name evidence="5" type="ORF">MicloDRAFT_00024070</name>
</gene>
<evidence type="ECO:0000256" key="1">
    <source>
        <dbReference type="ARBA" id="ARBA00023015"/>
    </source>
</evidence>
<dbReference type="InterPro" id="IPR036388">
    <property type="entry name" value="WH-like_DNA-bd_sf"/>
</dbReference>
<dbReference type="Pfam" id="PF00392">
    <property type="entry name" value="GntR"/>
    <property type="match status" value="1"/>
</dbReference>
<dbReference type="RefSeq" id="WP_009491425.1">
    <property type="nucleotide sequence ID" value="NZ_CP141048.1"/>
</dbReference>
<accession>I4YXS1</accession>
<dbReference type="SUPFAM" id="SSF46785">
    <property type="entry name" value="Winged helix' DNA-binding domain"/>
    <property type="match status" value="1"/>
</dbReference>
<keyword evidence="3" id="KW-0804">Transcription</keyword>
<proteinExistence type="predicted"/>
<dbReference type="PATRIC" id="fig|864069.3.peg.2609"/>
<dbReference type="PROSITE" id="PS50949">
    <property type="entry name" value="HTH_GNTR"/>
    <property type="match status" value="1"/>
</dbReference>
<organism evidence="5 6">
    <name type="scientific">Microvirga lotononidis</name>
    <dbReference type="NCBI Taxonomy" id="864069"/>
    <lineage>
        <taxon>Bacteria</taxon>
        <taxon>Pseudomonadati</taxon>
        <taxon>Pseudomonadota</taxon>
        <taxon>Alphaproteobacteria</taxon>
        <taxon>Hyphomicrobiales</taxon>
        <taxon>Methylobacteriaceae</taxon>
        <taxon>Microvirga</taxon>
    </lineage>
</organism>
<dbReference type="SMART" id="SM00345">
    <property type="entry name" value="HTH_GNTR"/>
    <property type="match status" value="1"/>
</dbReference>
<dbReference type="PRINTS" id="PR00035">
    <property type="entry name" value="HTHGNTR"/>
</dbReference>
<keyword evidence="2" id="KW-0238">DNA-binding</keyword>
<feature type="domain" description="HTH gntR-type" evidence="4">
    <location>
        <begin position="3"/>
        <end position="70"/>
    </location>
</feature>
<dbReference type="OrthoDB" id="9789310at2"/>
<dbReference type="GO" id="GO:0003677">
    <property type="term" value="F:DNA binding"/>
    <property type="evidence" value="ECO:0007669"/>
    <property type="project" value="UniProtKB-KW"/>
</dbReference>